<reference evidence="2" key="1">
    <citation type="submission" date="2016-11" db="UniProtKB">
        <authorList>
            <consortium name="WormBaseParasite"/>
        </authorList>
    </citation>
    <scope>IDENTIFICATION</scope>
    <source>
        <strain evidence="2">pt0022</strain>
    </source>
</reference>
<organism evidence="2">
    <name type="scientific">Wuchereria bancrofti</name>
    <dbReference type="NCBI Taxonomy" id="6293"/>
    <lineage>
        <taxon>Eukaryota</taxon>
        <taxon>Metazoa</taxon>
        <taxon>Ecdysozoa</taxon>
        <taxon>Nematoda</taxon>
        <taxon>Chromadorea</taxon>
        <taxon>Rhabditida</taxon>
        <taxon>Spirurina</taxon>
        <taxon>Spiruromorpha</taxon>
        <taxon>Filarioidea</taxon>
        <taxon>Onchocercidae</taxon>
        <taxon>Wuchereria</taxon>
    </lineage>
</organism>
<accession>A0A1I8EVK9</accession>
<sequence>MMSGERNRKKSHSISSHLIGPLSDSDLVSYRICQQTPVLRIFETDDLPLQRGDFTSQHAIMVRSRQLSEIASLMDESVSDQPTLKRFSRYNQSMHSRPPSHTCNIQPGSSQQQQPHTCSKISGRLKTGFFSGNWTLRSKKEQKMRPSVHDITVIQTGKSLTNLAATDSSLVSADATRLSFPLPFQEHFHYDQCYRVNSPGSIHNDYLVSINDHRVLPTPHRKNFISYFQQFFVHDTSFLSDKFYDESKRESIRTPEEIVQTAIAPSQFALVSENFNQFSTKDPSVATRQLGGIIPVGLAACNNWNQFPFFDMFLQFRESA</sequence>
<proteinExistence type="predicted"/>
<name>A0A1I8EVK9_WUCBA</name>
<protein>
    <submittedName>
        <fullName evidence="2">Uncharacterized protein</fullName>
    </submittedName>
</protein>
<evidence type="ECO:0000256" key="1">
    <source>
        <dbReference type="SAM" id="MobiDB-lite"/>
    </source>
</evidence>
<dbReference type="WBParaSite" id="maker-PairedContig_5411-snap-gene-4.19-mRNA-1">
    <property type="protein sequence ID" value="maker-PairedContig_5411-snap-gene-4.19-mRNA-1"/>
    <property type="gene ID" value="maker-PairedContig_5411-snap-gene-4.19"/>
</dbReference>
<evidence type="ECO:0000313" key="2">
    <source>
        <dbReference type="WBParaSite" id="maker-PairedContig_5411-snap-gene-4.19-mRNA-1"/>
    </source>
</evidence>
<feature type="region of interest" description="Disordered" evidence="1">
    <location>
        <begin position="92"/>
        <end position="116"/>
    </location>
</feature>
<dbReference type="AlphaFoldDB" id="A0A1I8EVK9"/>